<feature type="region of interest" description="Disordered" evidence="1">
    <location>
        <begin position="258"/>
        <end position="319"/>
    </location>
</feature>
<sequence length="356" mass="39928">MPLLLPSRIKTNYADVTLALDSSDIEPKYYDLGVQSHTFQGVYEVTRNTKLDFHVHSTWEEGVLGAFLLDNNNQMIAGGLLSSSKHFCFSQDFTDESKRSPLMTLHKHPPHLDIIAQRARAFRVNFPSHYFRLVLLRAEVTGPQMRGSISVPLDINRFTADTAFAIGYPNSGIKQTEISIKWIDSVRQPAFAFDFLLAIDSWKPGQPIAIPKSYDYLFDHTTPRSTTARAQLPDQLSPAPISVKAFKSRNKVTLKVTCPCIPPSEPPTASTPQGHKRKRSESEWSDVGLTDPDPWNERAHQARKNRPKTSDSVDSEDGESVSMWHFFTQGVRSVADSVSRLGTPRKKSSSAAIFKR</sequence>
<dbReference type="EMBL" id="JASBNA010000071">
    <property type="protein sequence ID" value="KAK7678465.1"/>
    <property type="molecule type" value="Genomic_DNA"/>
</dbReference>
<proteinExistence type="predicted"/>
<dbReference type="Proteomes" id="UP001385951">
    <property type="component" value="Unassembled WGS sequence"/>
</dbReference>
<evidence type="ECO:0000313" key="3">
    <source>
        <dbReference type="Proteomes" id="UP001385951"/>
    </source>
</evidence>
<comment type="caution">
    <text evidence="2">The sequence shown here is derived from an EMBL/GenBank/DDBJ whole genome shotgun (WGS) entry which is preliminary data.</text>
</comment>
<reference evidence="2 3" key="1">
    <citation type="submission" date="2022-09" db="EMBL/GenBank/DDBJ databases">
        <authorList>
            <person name="Palmer J.M."/>
        </authorList>
    </citation>
    <scope>NUCLEOTIDE SEQUENCE [LARGE SCALE GENOMIC DNA]</scope>
    <source>
        <strain evidence="2 3">DSM 7382</strain>
    </source>
</reference>
<name>A0AAW0FAW7_9APHY</name>
<dbReference type="AlphaFoldDB" id="A0AAW0FAW7"/>
<feature type="region of interest" description="Disordered" evidence="1">
    <location>
        <begin position="335"/>
        <end position="356"/>
    </location>
</feature>
<protein>
    <submittedName>
        <fullName evidence="2">Uncharacterized protein</fullName>
    </submittedName>
</protein>
<accession>A0AAW0FAW7</accession>
<organism evidence="2 3">
    <name type="scientific">Cerrena zonata</name>
    <dbReference type="NCBI Taxonomy" id="2478898"/>
    <lineage>
        <taxon>Eukaryota</taxon>
        <taxon>Fungi</taxon>
        <taxon>Dikarya</taxon>
        <taxon>Basidiomycota</taxon>
        <taxon>Agaricomycotina</taxon>
        <taxon>Agaricomycetes</taxon>
        <taxon>Polyporales</taxon>
        <taxon>Cerrenaceae</taxon>
        <taxon>Cerrena</taxon>
    </lineage>
</organism>
<evidence type="ECO:0000256" key="1">
    <source>
        <dbReference type="SAM" id="MobiDB-lite"/>
    </source>
</evidence>
<keyword evidence="3" id="KW-1185">Reference proteome</keyword>
<evidence type="ECO:0000313" key="2">
    <source>
        <dbReference type="EMBL" id="KAK7678465.1"/>
    </source>
</evidence>
<gene>
    <name evidence="2" type="ORF">QCA50_018525</name>
</gene>
<feature type="compositionally biased region" description="Basic residues" evidence="1">
    <location>
        <begin position="343"/>
        <end position="356"/>
    </location>
</feature>